<name>A0ABY5W8P0_9ACTN</name>
<evidence type="ECO:0000313" key="2">
    <source>
        <dbReference type="Proteomes" id="UP001059617"/>
    </source>
</evidence>
<dbReference type="RefSeq" id="WP_259864183.1">
    <property type="nucleotide sequence ID" value="NZ_BAAAST010000130.1"/>
</dbReference>
<reference evidence="1" key="1">
    <citation type="submission" date="2021-04" db="EMBL/GenBank/DDBJ databases">
        <authorList>
            <person name="Hartkoorn R.C."/>
            <person name="Beaudoing E."/>
            <person name="Hot D."/>
        </authorList>
    </citation>
    <scope>NUCLEOTIDE SEQUENCE</scope>
    <source>
        <strain evidence="1">NRRL B-16292</strain>
    </source>
</reference>
<keyword evidence="2" id="KW-1185">Reference proteome</keyword>
<protein>
    <submittedName>
        <fullName evidence="1">Uncharacterized protein</fullName>
    </submittedName>
</protein>
<sequence>MSDTMWDHEAIEGWDPHSSTYWTDEKTKAYWAKSGFRHDERRDDRRTDDDRDDK</sequence>
<dbReference type="EMBL" id="CP073720">
    <property type="protein sequence ID" value="UWP85854.1"/>
    <property type="molecule type" value="Genomic_DNA"/>
</dbReference>
<accession>A0ABY5W8P0</accession>
<dbReference type="Proteomes" id="UP001059617">
    <property type="component" value="Chromosome"/>
</dbReference>
<proteinExistence type="predicted"/>
<organism evidence="1 2">
    <name type="scientific">Dactylosporangium fulvum</name>
    <dbReference type="NCBI Taxonomy" id="53359"/>
    <lineage>
        <taxon>Bacteria</taxon>
        <taxon>Bacillati</taxon>
        <taxon>Actinomycetota</taxon>
        <taxon>Actinomycetes</taxon>
        <taxon>Micromonosporales</taxon>
        <taxon>Micromonosporaceae</taxon>
        <taxon>Dactylosporangium</taxon>
    </lineage>
</organism>
<evidence type="ECO:0000313" key="1">
    <source>
        <dbReference type="EMBL" id="UWP85854.1"/>
    </source>
</evidence>
<gene>
    <name evidence="1" type="ORF">Dfulv_17045</name>
</gene>
<reference evidence="1" key="2">
    <citation type="submission" date="2022-09" db="EMBL/GenBank/DDBJ databases">
        <title>Biosynthetic gene clusters of Dactylosporangioum fulvum.</title>
        <authorList>
            <person name="Caradec T."/>
        </authorList>
    </citation>
    <scope>NUCLEOTIDE SEQUENCE</scope>
    <source>
        <strain evidence="1">NRRL B-16292</strain>
    </source>
</reference>